<comment type="caution">
    <text evidence="1">The sequence shown here is derived from an EMBL/GenBank/DDBJ whole genome shotgun (WGS) entry which is preliminary data.</text>
</comment>
<dbReference type="Gene3D" id="3.40.50.12580">
    <property type="match status" value="1"/>
</dbReference>
<accession>A0A7V2ZJU5</accession>
<protein>
    <recommendedName>
        <fullName evidence="2">UDP-N-acetylglucosamine 2-epimerase</fullName>
    </recommendedName>
</protein>
<reference evidence="1" key="1">
    <citation type="journal article" date="2020" name="mSystems">
        <title>Genome- and Community-Level Interaction Insights into Carbon Utilization and Element Cycling Functions of Hydrothermarchaeota in Hydrothermal Sediment.</title>
        <authorList>
            <person name="Zhou Z."/>
            <person name="Liu Y."/>
            <person name="Xu W."/>
            <person name="Pan J."/>
            <person name="Luo Z.H."/>
            <person name="Li M."/>
        </authorList>
    </citation>
    <scope>NUCLEOTIDE SEQUENCE [LARGE SCALE GENOMIC DNA]</scope>
    <source>
        <strain evidence="1">SpSt-479</strain>
    </source>
</reference>
<name>A0A7V2ZJU5_9BACT</name>
<evidence type="ECO:0000313" key="1">
    <source>
        <dbReference type="EMBL" id="HFI91344.1"/>
    </source>
</evidence>
<gene>
    <name evidence="1" type="ORF">ENS31_07395</name>
</gene>
<organism evidence="1">
    <name type="scientific">Ignavibacterium album</name>
    <dbReference type="NCBI Taxonomy" id="591197"/>
    <lineage>
        <taxon>Bacteria</taxon>
        <taxon>Pseudomonadati</taxon>
        <taxon>Ignavibacteriota</taxon>
        <taxon>Ignavibacteria</taxon>
        <taxon>Ignavibacteriales</taxon>
        <taxon>Ignavibacteriaceae</taxon>
        <taxon>Ignavibacterium</taxon>
    </lineage>
</organism>
<sequence>MATEKKKILYICGSLNQTTQMHKISSELGEYEAWFTPYYADGFLKFLTKIGILDFTIMGGVFKKRTLAYLKKHNLNIDYEGKLNKYDLVFTCQDLIIPKNIRQSKIILVQEGMVDPETFWSKLVRKFHLPRWAASTSMTGQSDLYDIFCVASEGFRELFIEKGLNPNKLRVTGIPNFDNCAEHLNNDFPHKNFVLVATSDMRETFKYENRKKLIQRALEIADGRKVIFKLHPNENVKKRSAEIKKYAPEALVYYGIPIEPMIANCDILITRYSSVIFVASALGKKVYSDIDEETIRKLTPIQNGGISAKNIAEEARKLLELTPEKSRKDFNEGKFRFYFRKKLAKVRD</sequence>
<proteinExistence type="predicted"/>
<evidence type="ECO:0008006" key="2">
    <source>
        <dbReference type="Google" id="ProtNLM"/>
    </source>
</evidence>
<dbReference type="InterPro" id="IPR043148">
    <property type="entry name" value="TagF_C"/>
</dbReference>
<dbReference type="EMBL" id="DSUJ01000008">
    <property type="protein sequence ID" value="HFI91344.1"/>
    <property type="molecule type" value="Genomic_DNA"/>
</dbReference>
<dbReference type="SUPFAM" id="SSF53756">
    <property type="entry name" value="UDP-Glycosyltransferase/glycogen phosphorylase"/>
    <property type="match status" value="1"/>
</dbReference>
<dbReference type="AlphaFoldDB" id="A0A7V2ZJU5"/>